<protein>
    <submittedName>
        <fullName evidence="2">Uncharacterized protein</fullName>
    </submittedName>
</protein>
<accession>A0A564YGB8</accession>
<reference evidence="2 3" key="1">
    <citation type="submission" date="2019-07" db="EMBL/GenBank/DDBJ databases">
        <authorList>
            <person name="Jastrzebski P J."/>
            <person name="Paukszto L."/>
            <person name="Jastrzebski P J."/>
        </authorList>
    </citation>
    <scope>NUCLEOTIDE SEQUENCE [LARGE SCALE GENOMIC DNA]</scope>
    <source>
        <strain evidence="2 3">WMS-il1</strain>
    </source>
</reference>
<gene>
    <name evidence="2" type="ORF">WMSIL1_LOCUS6087</name>
</gene>
<evidence type="ECO:0000313" key="3">
    <source>
        <dbReference type="Proteomes" id="UP000321570"/>
    </source>
</evidence>
<dbReference type="AlphaFoldDB" id="A0A564YGB8"/>
<keyword evidence="3" id="KW-1185">Reference proteome</keyword>
<feature type="region of interest" description="Disordered" evidence="1">
    <location>
        <begin position="98"/>
        <end position="118"/>
    </location>
</feature>
<dbReference type="EMBL" id="CABIJS010000210">
    <property type="protein sequence ID" value="VUZ46325.1"/>
    <property type="molecule type" value="Genomic_DNA"/>
</dbReference>
<evidence type="ECO:0000313" key="2">
    <source>
        <dbReference type="EMBL" id="VUZ46325.1"/>
    </source>
</evidence>
<evidence type="ECO:0000256" key="1">
    <source>
        <dbReference type="SAM" id="MobiDB-lite"/>
    </source>
</evidence>
<sequence length="118" mass="13677">MIEESDKITLEDLVNECKKLDIECIGDMNQQNSSENSSAIRISIKGMYNETAFLNVYTIYKPLIKCRHRNDLRFADFARINLTNAICVVNKDMRKQCVKQNQSPGRKPLPMLDHRSVR</sequence>
<dbReference type="Proteomes" id="UP000321570">
    <property type="component" value="Unassembled WGS sequence"/>
</dbReference>
<name>A0A564YGB8_HYMDI</name>
<proteinExistence type="predicted"/>
<organism evidence="2 3">
    <name type="scientific">Hymenolepis diminuta</name>
    <name type="common">Rat tapeworm</name>
    <dbReference type="NCBI Taxonomy" id="6216"/>
    <lineage>
        <taxon>Eukaryota</taxon>
        <taxon>Metazoa</taxon>
        <taxon>Spiralia</taxon>
        <taxon>Lophotrochozoa</taxon>
        <taxon>Platyhelminthes</taxon>
        <taxon>Cestoda</taxon>
        <taxon>Eucestoda</taxon>
        <taxon>Cyclophyllidea</taxon>
        <taxon>Hymenolepididae</taxon>
        <taxon>Hymenolepis</taxon>
    </lineage>
</organism>